<evidence type="ECO:0000259" key="3">
    <source>
        <dbReference type="Pfam" id="PF00582"/>
    </source>
</evidence>
<gene>
    <name evidence="4" type="ORF">NIES593_00545</name>
</gene>
<dbReference type="PANTHER" id="PTHR46268">
    <property type="entry name" value="STRESS RESPONSE PROTEIN NHAX"/>
    <property type="match status" value="1"/>
</dbReference>
<dbReference type="SUPFAM" id="SSF52402">
    <property type="entry name" value="Adenine nucleotide alpha hydrolases-like"/>
    <property type="match status" value="1"/>
</dbReference>
<keyword evidence="2" id="KW-0963">Cytoplasm</keyword>
<evidence type="ECO:0000313" key="5">
    <source>
        <dbReference type="Proteomes" id="UP000186868"/>
    </source>
</evidence>
<dbReference type="InterPro" id="IPR006016">
    <property type="entry name" value="UspA"/>
</dbReference>
<dbReference type="PIRSF" id="PIRSF006276">
    <property type="entry name" value="UspA"/>
    <property type="match status" value="1"/>
</dbReference>
<dbReference type="GO" id="GO:0005737">
    <property type="term" value="C:cytoplasm"/>
    <property type="evidence" value="ECO:0007669"/>
    <property type="project" value="UniProtKB-SubCell"/>
</dbReference>
<dbReference type="OrthoDB" id="516822at2"/>
<dbReference type="RefSeq" id="WP_073597730.1">
    <property type="nucleotide sequence ID" value="NZ_MRCB01000001.1"/>
</dbReference>
<dbReference type="PRINTS" id="PR01438">
    <property type="entry name" value="UNVRSLSTRESS"/>
</dbReference>
<keyword evidence="5" id="KW-1185">Reference proteome</keyword>
<dbReference type="STRING" id="1921803.NIES593_00545"/>
<dbReference type="InterPro" id="IPR006015">
    <property type="entry name" value="Universal_stress_UspA"/>
</dbReference>
<dbReference type="PANTHER" id="PTHR46268:SF8">
    <property type="entry name" value="UNIVERSAL STRESS PROTEIN SLL1388"/>
    <property type="match status" value="1"/>
</dbReference>
<dbReference type="EMBL" id="MRCB01000001">
    <property type="protein sequence ID" value="OKH26588.1"/>
    <property type="molecule type" value="Genomic_DNA"/>
</dbReference>
<evidence type="ECO:0000256" key="2">
    <source>
        <dbReference type="PIRNR" id="PIRNR006276"/>
    </source>
</evidence>
<organism evidence="4 5">
    <name type="scientific">Hydrococcus rivularis NIES-593</name>
    <dbReference type="NCBI Taxonomy" id="1921803"/>
    <lineage>
        <taxon>Bacteria</taxon>
        <taxon>Bacillati</taxon>
        <taxon>Cyanobacteriota</taxon>
        <taxon>Cyanophyceae</taxon>
        <taxon>Pleurocapsales</taxon>
        <taxon>Hydrococcaceae</taxon>
        <taxon>Hydrococcus</taxon>
    </lineage>
</organism>
<dbReference type="CDD" id="cd00293">
    <property type="entry name" value="USP-like"/>
    <property type="match status" value="1"/>
</dbReference>
<dbReference type="AlphaFoldDB" id="A0A1U7HSS0"/>
<dbReference type="Proteomes" id="UP000186868">
    <property type="component" value="Unassembled WGS sequence"/>
</dbReference>
<dbReference type="Pfam" id="PF00582">
    <property type="entry name" value="Usp"/>
    <property type="match status" value="1"/>
</dbReference>
<evidence type="ECO:0000313" key="4">
    <source>
        <dbReference type="EMBL" id="OKH26588.1"/>
    </source>
</evidence>
<comment type="subcellular location">
    <subcellularLocation>
        <location evidence="2">Cytoplasm</location>
    </subcellularLocation>
</comment>
<dbReference type="InterPro" id="IPR014729">
    <property type="entry name" value="Rossmann-like_a/b/a_fold"/>
</dbReference>
<comment type="similarity">
    <text evidence="1 2">Belongs to the universal stress protein A family.</text>
</comment>
<evidence type="ECO:0000256" key="1">
    <source>
        <dbReference type="ARBA" id="ARBA00008791"/>
    </source>
</evidence>
<accession>A0A1U7HSS0</accession>
<sequence length="159" mass="17909">MVFKKILVAVDRSNLTSVVFEQALDLAEKDQACLMIFHCFTEVVLEPLIESGTGLDWYQPDVGVFHPLETEIMQTEIEGIKQWLQSYYQKAQDKGVISQYDHQAGNPDSTICKVAKEWGADLIVVGRKHHNQLTELLTGSVSNYVVHHAHCSVLVVKQV</sequence>
<feature type="domain" description="UspA" evidence="3">
    <location>
        <begin position="3"/>
        <end position="157"/>
    </location>
</feature>
<name>A0A1U7HSS0_9CYAN</name>
<protein>
    <recommendedName>
        <fullName evidence="2">Universal stress protein</fullName>
    </recommendedName>
</protein>
<proteinExistence type="inferred from homology"/>
<comment type="caution">
    <text evidence="4">The sequence shown here is derived from an EMBL/GenBank/DDBJ whole genome shotgun (WGS) entry which is preliminary data.</text>
</comment>
<reference evidence="4 5" key="1">
    <citation type="submission" date="2016-11" db="EMBL/GenBank/DDBJ databases">
        <title>Draft Genome Sequences of Nine Cyanobacterial Strains from Diverse Habitats.</title>
        <authorList>
            <person name="Zhu T."/>
            <person name="Hou S."/>
            <person name="Lu X."/>
            <person name="Hess W.R."/>
        </authorList>
    </citation>
    <scope>NUCLEOTIDE SEQUENCE [LARGE SCALE GENOMIC DNA]</scope>
    <source>
        <strain evidence="4 5">NIES-593</strain>
    </source>
</reference>
<dbReference type="Gene3D" id="3.40.50.620">
    <property type="entry name" value="HUPs"/>
    <property type="match status" value="1"/>
</dbReference>